<keyword evidence="1" id="KW-0472">Membrane</keyword>
<dbReference type="KEGG" id="lst:LSS_12989"/>
<reference evidence="2 3" key="1">
    <citation type="journal article" date="2012" name="Gene">
        <title>Sequence of Leptospira santarosai serovar Shermani genome and prediction of virulence-associated genes.</title>
        <authorList>
            <person name="Chou L.F."/>
            <person name="Chen Y.T."/>
            <person name="Lu C.W."/>
            <person name="Ko Y.C."/>
            <person name="Tang C.Y."/>
            <person name="Pan M.J."/>
            <person name="Tian Y.C."/>
            <person name="Chiu C.H."/>
            <person name="Hung C.C."/>
            <person name="Yang C.W."/>
        </authorList>
    </citation>
    <scope>NUCLEOTIDE SEQUENCE [LARGE SCALE GENOMIC DNA]</scope>
    <source>
        <strain evidence="2">LT 821</strain>
    </source>
</reference>
<name>K8XY55_9LEPT</name>
<evidence type="ECO:0000313" key="3">
    <source>
        <dbReference type="Proteomes" id="UP000035800"/>
    </source>
</evidence>
<feature type="transmembrane region" description="Helical" evidence="1">
    <location>
        <begin position="12"/>
        <end position="33"/>
    </location>
</feature>
<proteinExistence type="predicted"/>
<organism evidence="2 3">
    <name type="scientific">Leptospira santarosai serovar Shermani str. LT 821</name>
    <dbReference type="NCBI Taxonomy" id="758847"/>
    <lineage>
        <taxon>Bacteria</taxon>
        <taxon>Pseudomonadati</taxon>
        <taxon>Spirochaetota</taxon>
        <taxon>Spirochaetia</taxon>
        <taxon>Leptospirales</taxon>
        <taxon>Leptospiraceae</taxon>
        <taxon>Leptospira</taxon>
    </lineage>
</organism>
<dbReference type="EMBL" id="CP006694">
    <property type="protein sequence ID" value="EKT86269.1"/>
    <property type="molecule type" value="Genomic_DNA"/>
</dbReference>
<reference evidence="2 3" key="2">
    <citation type="journal article" date="2014" name="Emerg. Microbes Infect.">
        <title>Potential impact on kidney infection: a whole-genome analysis of Leptospira santarosai serovar Shermani.</title>
        <authorList>
            <person name="Chou L.F."/>
            <person name="Chen T.W."/>
            <person name="Ko Y.C."/>
            <person name="Pan M.J."/>
            <person name="Tian Y.C."/>
            <person name="Chiu C.H."/>
            <person name="Tang P."/>
            <person name="Hung C.C."/>
            <person name="Yang C.W."/>
        </authorList>
    </citation>
    <scope>NUCLEOTIDE SEQUENCE</scope>
    <source>
        <strain evidence="2 3">LT 821</strain>
    </source>
</reference>
<keyword evidence="1" id="KW-1133">Transmembrane helix</keyword>
<gene>
    <name evidence="2" type="ORF">LSS_12989</name>
</gene>
<protein>
    <submittedName>
        <fullName evidence="2">Uncharacterized protein</fullName>
    </submittedName>
</protein>
<feature type="transmembrane region" description="Helical" evidence="1">
    <location>
        <begin position="53"/>
        <end position="71"/>
    </location>
</feature>
<dbReference type="PATRIC" id="fig|758847.3.peg.2724"/>
<accession>K8XY55</accession>
<evidence type="ECO:0000256" key="1">
    <source>
        <dbReference type="SAM" id="Phobius"/>
    </source>
</evidence>
<sequence length="80" mass="9092">MQILSKGTNMNTILNYIIPHAVGFIFIAIGWYISILNVGLTRFTENVLITRWTLGGLILILIGAYIPEIWIGTRNLFKKK</sequence>
<evidence type="ECO:0000313" key="2">
    <source>
        <dbReference type="EMBL" id="EKT86269.1"/>
    </source>
</evidence>
<dbReference type="AlphaFoldDB" id="K8XY55"/>
<keyword evidence="1" id="KW-0812">Transmembrane</keyword>
<dbReference type="Proteomes" id="UP000035800">
    <property type="component" value="Chromosome I"/>
</dbReference>